<keyword evidence="1" id="KW-0732">Signal</keyword>
<feature type="signal peptide" evidence="1">
    <location>
        <begin position="1"/>
        <end position="28"/>
    </location>
</feature>
<organism evidence="2 3">
    <name type="scientific">Thiohalorhabdus methylotrophus</name>
    <dbReference type="NCBI Taxonomy" id="3242694"/>
    <lineage>
        <taxon>Bacteria</taxon>
        <taxon>Pseudomonadati</taxon>
        <taxon>Pseudomonadota</taxon>
        <taxon>Gammaproteobacteria</taxon>
        <taxon>Thiohalorhabdales</taxon>
        <taxon>Thiohalorhabdaceae</taxon>
        <taxon>Thiohalorhabdus</taxon>
    </lineage>
</organism>
<name>A0ABV4TQW7_9GAMM</name>
<evidence type="ECO:0008006" key="4">
    <source>
        <dbReference type="Google" id="ProtNLM"/>
    </source>
</evidence>
<protein>
    <recommendedName>
        <fullName evidence="4">Cytochrome c domain-containing protein</fullName>
    </recommendedName>
</protein>
<sequence>MRPIALRLATGLLLAAGLLTLLPQPAAAIPAFARQTGMSCNTCHAAVPKLNSFGEDFAANGYRLPNWKENRESFGDERLALPPSVPLAVRIQGFGQLREADRAAADEEAANADFQAPYFIKLLGGAPLTEHINAYFYGIFAEKGENGSVLIEDAWIRHDDIFGTGVELQLGQFQVSDLMFPREVRLPFQDYIPYRMAGITYDRGLLLGRGFGPVSLSLGVTNGNGIDESRTLTASGYERPDHSFDNNDQKAVFGRLGFDIAGVGLGLFGYTGQQPNAFQQEMDNIDGSPTLPEHIADKRIVGLDLSGQVGGSVYWYFQGLYNQWNDFLVEGEDYSWWGGFAGVDWILSREWAFSLLYNYADADDFDEVRLSDNLAGLQATDFDTSVGGDPLADTRYDGINLNTLTLTGSYYFATNVRGVVEANYDFQDTDDFAHLERSHYLLLGLDAAF</sequence>
<gene>
    <name evidence="2" type="ORF">ACERLL_01060</name>
</gene>
<dbReference type="SUPFAM" id="SSF56935">
    <property type="entry name" value="Porins"/>
    <property type="match status" value="1"/>
</dbReference>
<accession>A0ABV4TQW7</accession>
<dbReference type="RefSeq" id="WP_373654197.1">
    <property type="nucleotide sequence ID" value="NZ_JBGUAW010000001.1"/>
</dbReference>
<dbReference type="Proteomes" id="UP001575181">
    <property type="component" value="Unassembled WGS sequence"/>
</dbReference>
<feature type="chain" id="PRO_5046672269" description="Cytochrome c domain-containing protein" evidence="1">
    <location>
        <begin position="29"/>
        <end position="449"/>
    </location>
</feature>
<evidence type="ECO:0000313" key="3">
    <source>
        <dbReference type="Proteomes" id="UP001575181"/>
    </source>
</evidence>
<reference evidence="2 3" key="1">
    <citation type="submission" date="2024-08" db="EMBL/GenBank/DDBJ databases">
        <title>Whole-genome sequencing of halo(alkali)philic microorganisms from hypersaline lakes.</title>
        <authorList>
            <person name="Sorokin D.Y."/>
            <person name="Merkel A.Y."/>
            <person name="Messina E."/>
            <person name="Yakimov M."/>
        </authorList>
    </citation>
    <scope>NUCLEOTIDE SEQUENCE [LARGE SCALE GENOMIC DNA]</scope>
    <source>
        <strain evidence="2 3">Cl-TMA</strain>
    </source>
</reference>
<evidence type="ECO:0000313" key="2">
    <source>
        <dbReference type="EMBL" id="MFA9459412.1"/>
    </source>
</evidence>
<evidence type="ECO:0000256" key="1">
    <source>
        <dbReference type="SAM" id="SignalP"/>
    </source>
</evidence>
<comment type="caution">
    <text evidence="2">The sequence shown here is derived from an EMBL/GenBank/DDBJ whole genome shotgun (WGS) entry which is preliminary data.</text>
</comment>
<proteinExistence type="predicted"/>
<keyword evidence="3" id="KW-1185">Reference proteome</keyword>
<dbReference type="EMBL" id="JBGUAW010000001">
    <property type="protein sequence ID" value="MFA9459412.1"/>
    <property type="molecule type" value="Genomic_DNA"/>
</dbReference>